<dbReference type="AlphaFoldDB" id="A0A9P5CTC3"/>
<comment type="caution">
    <text evidence="2">The sequence shown here is derived from an EMBL/GenBank/DDBJ whole genome shotgun (WGS) entry which is preliminary data.</text>
</comment>
<dbReference type="RefSeq" id="XP_040779971.1">
    <property type="nucleotide sequence ID" value="XM_040924810.1"/>
</dbReference>
<evidence type="ECO:0000313" key="3">
    <source>
        <dbReference type="Proteomes" id="UP000803844"/>
    </source>
</evidence>
<keyword evidence="3" id="KW-1185">Reference proteome</keyword>
<accession>A0A9P5CTC3</accession>
<keyword evidence="1 2" id="KW-0378">Hydrolase</keyword>
<gene>
    <name evidence="2" type="ORF">M406DRAFT_62995</name>
</gene>
<name>A0A9P5CTC3_CRYP1</name>
<sequence>MADSQIKHGVSKGFNYGTAVVYKGLERAISLTKNQTLVDFYEGQMSIVQDNGTITGYNYNYSLDQYRFGMNLLYWYERTGEEKYKLAADGIRAMLHTHPRNLEGGFWHRSPTYPDQMWGDGIFMGDSFYARHTSLFQRDNTSAWDDITLQYDLYQRHCGRNATSRLLKHGYDESKVAVWADPVTGASPLVWARADGWFLTSLVETLEVMPRAHPGFARLAGHVQSLAEGLRRAQDPSTRGWWLVMDEEYVGAAGNYIESSATAMFASGLLQGVRLGFLDADVYLGAAEKAYEMMVAKWVVEDADDGTLNWEDTVEVGSLGSNASFQYYTSEPTDENDYKGIGPFMWASYEYELL</sequence>
<evidence type="ECO:0000256" key="1">
    <source>
        <dbReference type="ARBA" id="ARBA00022801"/>
    </source>
</evidence>
<dbReference type="PANTHER" id="PTHR33886">
    <property type="entry name" value="UNSATURATED RHAMNOGALACTURONAN HYDROLASE (EUROFUNG)"/>
    <property type="match status" value="1"/>
</dbReference>
<reference evidence="2" key="1">
    <citation type="journal article" date="2020" name="Phytopathology">
        <title>Genome sequence of the chestnut blight fungus Cryphonectria parasitica EP155: A fundamental resource for an archetypical invasive plant pathogen.</title>
        <authorList>
            <person name="Crouch J.A."/>
            <person name="Dawe A."/>
            <person name="Aerts A."/>
            <person name="Barry K."/>
            <person name="Churchill A.C.L."/>
            <person name="Grimwood J."/>
            <person name="Hillman B."/>
            <person name="Milgroom M.G."/>
            <person name="Pangilinan J."/>
            <person name="Smith M."/>
            <person name="Salamov A."/>
            <person name="Schmutz J."/>
            <person name="Yadav J."/>
            <person name="Grigoriev I.V."/>
            <person name="Nuss D."/>
        </authorList>
    </citation>
    <scope>NUCLEOTIDE SEQUENCE</scope>
    <source>
        <strain evidence="2">EP155</strain>
    </source>
</reference>
<dbReference type="GO" id="GO:0005975">
    <property type="term" value="P:carbohydrate metabolic process"/>
    <property type="evidence" value="ECO:0007669"/>
    <property type="project" value="InterPro"/>
</dbReference>
<evidence type="ECO:0000313" key="2">
    <source>
        <dbReference type="EMBL" id="KAF3769010.1"/>
    </source>
</evidence>
<dbReference type="EMBL" id="MU032345">
    <property type="protein sequence ID" value="KAF3769010.1"/>
    <property type="molecule type" value="Genomic_DNA"/>
</dbReference>
<dbReference type="PANTHER" id="PTHR33886:SF9">
    <property type="entry name" value="UNSATURATED RHAMNOGALACTURONAN HYDROLASE (EUROFUNG)"/>
    <property type="match status" value="1"/>
</dbReference>
<dbReference type="InterPro" id="IPR012341">
    <property type="entry name" value="6hp_glycosidase-like_sf"/>
</dbReference>
<protein>
    <submittedName>
        <fullName evidence="2">Family 105 glycoside hydrolase</fullName>
    </submittedName>
</protein>
<dbReference type="OrthoDB" id="540611at2759"/>
<dbReference type="InterPro" id="IPR010905">
    <property type="entry name" value="Glyco_hydro_88"/>
</dbReference>
<dbReference type="GO" id="GO:0016787">
    <property type="term" value="F:hydrolase activity"/>
    <property type="evidence" value="ECO:0007669"/>
    <property type="project" value="UniProtKB-KW"/>
</dbReference>
<dbReference type="Gene3D" id="1.50.10.10">
    <property type="match status" value="1"/>
</dbReference>
<dbReference type="SUPFAM" id="SSF48208">
    <property type="entry name" value="Six-hairpin glycosidases"/>
    <property type="match status" value="1"/>
</dbReference>
<dbReference type="GeneID" id="63841939"/>
<dbReference type="Pfam" id="PF07470">
    <property type="entry name" value="Glyco_hydro_88"/>
    <property type="match status" value="1"/>
</dbReference>
<organism evidence="2 3">
    <name type="scientific">Cryphonectria parasitica (strain ATCC 38755 / EP155)</name>
    <dbReference type="NCBI Taxonomy" id="660469"/>
    <lineage>
        <taxon>Eukaryota</taxon>
        <taxon>Fungi</taxon>
        <taxon>Dikarya</taxon>
        <taxon>Ascomycota</taxon>
        <taxon>Pezizomycotina</taxon>
        <taxon>Sordariomycetes</taxon>
        <taxon>Sordariomycetidae</taxon>
        <taxon>Diaporthales</taxon>
        <taxon>Cryphonectriaceae</taxon>
        <taxon>Cryphonectria-Endothia species complex</taxon>
        <taxon>Cryphonectria</taxon>
    </lineage>
</organism>
<dbReference type="Proteomes" id="UP000803844">
    <property type="component" value="Unassembled WGS sequence"/>
</dbReference>
<proteinExistence type="predicted"/>
<dbReference type="InterPro" id="IPR052043">
    <property type="entry name" value="PolySaccharide_Degr_Enz"/>
</dbReference>
<dbReference type="InterPro" id="IPR008928">
    <property type="entry name" value="6-hairpin_glycosidase_sf"/>
</dbReference>